<feature type="compositionally biased region" description="Low complexity" evidence="1">
    <location>
        <begin position="209"/>
        <end position="222"/>
    </location>
</feature>
<dbReference type="EMBL" id="JAAGME010000382">
    <property type="protein sequence ID" value="NEB67300.1"/>
    <property type="molecule type" value="Genomic_DNA"/>
</dbReference>
<comment type="caution">
    <text evidence="2">The sequence shown here is derived from an EMBL/GenBank/DDBJ whole genome shotgun (WGS) entry which is preliminary data.</text>
</comment>
<name>A0A6N9V375_STRMI</name>
<evidence type="ECO:0000313" key="3">
    <source>
        <dbReference type="Proteomes" id="UP000471648"/>
    </source>
</evidence>
<dbReference type="RefSeq" id="WP_164356949.1">
    <property type="nucleotide sequence ID" value="NZ_JAAGME010000382.1"/>
</dbReference>
<evidence type="ECO:0000313" key="2">
    <source>
        <dbReference type="EMBL" id="NEB67300.1"/>
    </source>
</evidence>
<proteinExistence type="predicted"/>
<organism evidence="2 3">
    <name type="scientific">Streptomyces microflavus</name>
    <name type="common">Streptomyces lipmanii</name>
    <dbReference type="NCBI Taxonomy" id="1919"/>
    <lineage>
        <taxon>Bacteria</taxon>
        <taxon>Bacillati</taxon>
        <taxon>Actinomycetota</taxon>
        <taxon>Actinomycetes</taxon>
        <taxon>Kitasatosporales</taxon>
        <taxon>Streptomycetaceae</taxon>
        <taxon>Streptomyces</taxon>
    </lineage>
</organism>
<feature type="compositionally biased region" description="Basic residues" evidence="1">
    <location>
        <begin position="223"/>
        <end position="234"/>
    </location>
</feature>
<sequence>MSRSRQAALLARHLAEVTDVEVGLYYDTGARWIAMWADGPLQEEMRAHLGAALAGHHYVDMRDREIDCHRSTSQRAWAARAIASRREGTLGAAIAEGAAHRRSLGVGMPRPGVHGPTHTHEYYALLRHVDDLCRGTAYPERASAPEDEPLIGQLLAAGTRDHANNSRPTVGEYDMATALLAAGQAPAGDRPSKLTVLRASEEGQRGRVSRTPTRPPGRSRLLPARRRHERRQGRAPHSDRGGRRAP</sequence>
<accession>A0A6N9V375</accession>
<feature type="region of interest" description="Disordered" evidence="1">
    <location>
        <begin position="197"/>
        <end position="246"/>
    </location>
</feature>
<gene>
    <name evidence="2" type="ORF">G3I39_09605</name>
</gene>
<feature type="compositionally biased region" description="Basic and acidic residues" evidence="1">
    <location>
        <begin position="236"/>
        <end position="246"/>
    </location>
</feature>
<reference evidence="2 3" key="1">
    <citation type="submission" date="2020-01" db="EMBL/GenBank/DDBJ databases">
        <title>Insect and environment-associated Actinomycetes.</title>
        <authorList>
            <person name="Currrie C."/>
            <person name="Chevrette M."/>
            <person name="Carlson C."/>
            <person name="Stubbendieck R."/>
            <person name="Wendt-Pienkowski E."/>
        </authorList>
    </citation>
    <scope>NUCLEOTIDE SEQUENCE [LARGE SCALE GENOMIC DNA]</scope>
    <source>
        <strain evidence="2 3">SID14438</strain>
    </source>
</reference>
<evidence type="ECO:0000256" key="1">
    <source>
        <dbReference type="SAM" id="MobiDB-lite"/>
    </source>
</evidence>
<dbReference type="AlphaFoldDB" id="A0A6N9V375"/>
<dbReference type="Proteomes" id="UP000471648">
    <property type="component" value="Unassembled WGS sequence"/>
</dbReference>
<protein>
    <submittedName>
        <fullName evidence="2">Uncharacterized protein</fullName>
    </submittedName>
</protein>